<feature type="region of interest" description="Disordered" evidence="1">
    <location>
        <begin position="1"/>
        <end position="32"/>
    </location>
</feature>
<dbReference type="AlphaFoldDB" id="A0AAW0MZU0"/>
<proteinExistence type="predicted"/>
<accession>A0AAW0MZU0</accession>
<keyword evidence="3" id="KW-1185">Reference proteome</keyword>
<reference evidence="3" key="1">
    <citation type="submission" date="2024-04" db="EMBL/GenBank/DDBJ databases">
        <title>Salinicola lusitanus LLJ914,a marine bacterium isolated from the Okinawa Trough.</title>
        <authorList>
            <person name="Li J."/>
        </authorList>
    </citation>
    <scope>NUCLEOTIDE SEQUENCE [LARGE SCALE GENOMIC DNA]</scope>
</reference>
<name>A0AAW0MZU0_9GOBI</name>
<evidence type="ECO:0000256" key="1">
    <source>
        <dbReference type="SAM" id="MobiDB-lite"/>
    </source>
</evidence>
<protein>
    <submittedName>
        <fullName evidence="2">Uncharacterized protein</fullName>
    </submittedName>
</protein>
<evidence type="ECO:0000313" key="2">
    <source>
        <dbReference type="EMBL" id="KAK7888926.1"/>
    </source>
</evidence>
<feature type="region of interest" description="Disordered" evidence="1">
    <location>
        <begin position="72"/>
        <end position="107"/>
    </location>
</feature>
<comment type="caution">
    <text evidence="2">The sequence shown here is derived from an EMBL/GenBank/DDBJ whole genome shotgun (WGS) entry which is preliminary data.</text>
</comment>
<feature type="compositionally biased region" description="Basic and acidic residues" evidence="1">
    <location>
        <begin position="85"/>
        <end position="101"/>
    </location>
</feature>
<organism evidence="2 3">
    <name type="scientific">Mugilogobius chulae</name>
    <name type="common">yellowstripe goby</name>
    <dbReference type="NCBI Taxonomy" id="88201"/>
    <lineage>
        <taxon>Eukaryota</taxon>
        <taxon>Metazoa</taxon>
        <taxon>Chordata</taxon>
        <taxon>Craniata</taxon>
        <taxon>Vertebrata</taxon>
        <taxon>Euteleostomi</taxon>
        <taxon>Actinopterygii</taxon>
        <taxon>Neopterygii</taxon>
        <taxon>Teleostei</taxon>
        <taxon>Neoteleostei</taxon>
        <taxon>Acanthomorphata</taxon>
        <taxon>Gobiaria</taxon>
        <taxon>Gobiiformes</taxon>
        <taxon>Gobioidei</taxon>
        <taxon>Gobiidae</taxon>
        <taxon>Gobionellinae</taxon>
        <taxon>Mugilogobius</taxon>
    </lineage>
</organism>
<dbReference type="Proteomes" id="UP001460270">
    <property type="component" value="Unassembled WGS sequence"/>
</dbReference>
<evidence type="ECO:0000313" key="3">
    <source>
        <dbReference type="Proteomes" id="UP001460270"/>
    </source>
</evidence>
<gene>
    <name evidence="2" type="ORF">WMY93_024486</name>
</gene>
<dbReference type="EMBL" id="JBBPFD010000018">
    <property type="protein sequence ID" value="KAK7888926.1"/>
    <property type="molecule type" value="Genomic_DNA"/>
</dbReference>
<sequence>MADKDVTVLEHLQKEEAIQDTRLENNSEENDSKEYLHECPCLADIHQEESPPRGPEAKQNKEMLEIARQDFFPFAGSDDQTPPESKVEDTKEPGVDPEVPKENPLSN</sequence>